<dbReference type="Proteomes" id="UP000198802">
    <property type="component" value="Unassembled WGS sequence"/>
</dbReference>
<proteinExistence type="predicted"/>
<dbReference type="EMBL" id="FAOZ01000043">
    <property type="protein sequence ID" value="CUU60615.1"/>
    <property type="molecule type" value="Genomic_DNA"/>
</dbReference>
<gene>
    <name evidence="1" type="ORF">Ga0074812_14332</name>
</gene>
<accession>A0A0S4QYI6</accession>
<evidence type="ECO:0000313" key="2">
    <source>
        <dbReference type="Proteomes" id="UP000198802"/>
    </source>
</evidence>
<dbReference type="AlphaFoldDB" id="A0A0S4QYI6"/>
<reference evidence="2" key="1">
    <citation type="submission" date="2015-11" db="EMBL/GenBank/DDBJ databases">
        <authorList>
            <person name="Varghese N."/>
        </authorList>
    </citation>
    <scope>NUCLEOTIDE SEQUENCE [LARGE SCALE GENOMIC DNA]</scope>
    <source>
        <strain evidence="2">DSM 45899</strain>
    </source>
</reference>
<protein>
    <submittedName>
        <fullName evidence="1">Uncharacterized protein</fullName>
    </submittedName>
</protein>
<evidence type="ECO:0000313" key="1">
    <source>
        <dbReference type="EMBL" id="CUU60615.1"/>
    </source>
</evidence>
<organism evidence="1 2">
    <name type="scientific">Parafrankia irregularis</name>
    <dbReference type="NCBI Taxonomy" id="795642"/>
    <lineage>
        <taxon>Bacteria</taxon>
        <taxon>Bacillati</taxon>
        <taxon>Actinomycetota</taxon>
        <taxon>Actinomycetes</taxon>
        <taxon>Frankiales</taxon>
        <taxon>Frankiaceae</taxon>
        <taxon>Parafrankia</taxon>
    </lineage>
</organism>
<name>A0A0S4QYI6_9ACTN</name>
<keyword evidence="2" id="KW-1185">Reference proteome</keyword>
<sequence>MQTDNAKGRPARARYHAQAQALREARQAEISGLARAMSTAWRTVDRATVRDAIQGHRGGKPVPLPTLEISEGLDRALEADGELLALWQSAVMEDTAIRIRLPIPADGLPPTAGITVEPHRPEEVRATDRRDVLRLGVAAPTMAAALALAENASHALSAQPSEWTVAQLDEGTTAIAESYWSTPHDQLLATLLDCYQQAESIGRATRLPAAQARISGIAGQYAYYLARLGYHSGDRRLATAFGVVAEQYAAAAEDPLLSGAVAGLRSCSAFNASRYAEAARVAEAALRAPDVHEYTAPRLAAYLASAEAAAGRPPRARAALERMNELPLPATRLPGPGHFDPAERTLYHALTLAELDDPVAPHHAQNAIEIYPSEHVEGSALAWCALARGLSQDDPGQAANAAVHALTLSNTWPAATVVQRARRVHAQLTVDHRHAPEVIALGKKLDIPATIV</sequence>